<reference evidence="9 10" key="1">
    <citation type="submission" date="2016-03" db="EMBL/GenBank/DDBJ databases">
        <title>Draft genome sequence of Acetobacter malorum CECT 7742, a strain isolated from strawberry vinegar.</title>
        <authorList>
            <person name="Sainz F."/>
            <person name="Mas A."/>
            <person name="Torija M.J."/>
        </authorList>
    </citation>
    <scope>NUCLEOTIDE SEQUENCE [LARGE SCALE GENOMIC DNA]</scope>
    <source>
        <strain evidence="9 10">CECT 7742</strain>
    </source>
</reference>
<dbReference type="PANTHER" id="PTHR30509:SF9">
    <property type="entry name" value="MULTIDRUG RESISTANCE PROTEIN MDTO"/>
    <property type="match status" value="1"/>
</dbReference>
<keyword evidence="6 8" id="KW-0472">Membrane</keyword>
<name>A0A177G859_9PROT</name>
<sequence>MHVSSFPDRLSQQMRAWGARLSQGRTGLSENAPLAWLIAPSPANLGFALRTTFAALLALSLALWMELDSPQWAAMTTWIVAQNSRGQSISKAKWRLIGTCIGAISGIAFLAAFPQEPWLLFPLLALGAGACCAEATFLRNFRSYALVLVAFTCTIIVLSAANQPDNVFMIAMSRTTYITLGIVCESTLAGLFAPRLNTVAREEIRSRLQEALSGACLSMTGLLLGEKDGLFRSRALMGSIPSLADQIEFSEIELGPHAHVGDHARAVLASISTFLARGLSMHIHMEAAAPLPETFKKSLSDFAQILKTIPDHLKNSDPVAAARQIRADLYQARTNCLQTATDTLILFEQARIHPNSSEELMRDLLESRILETALAKLILELDEALQHFIATQEPSTKDHFRFAQHIEKDPVLALNNGLRSAAAICMGGLIWEVTAWPDGSTLAMFVAVTSTRFSSFENPVLASSGFLRGAVWAAVVSWVLVFLVLPDQASNETLLASLFFPMLVGGLALRAPNSIGTAAAYNNFMPFMIGPANHSRMNEIVWFNTTPAVVLGIALGVWVFRLVLPFDAAAERWRLRRKLVQDLRRLAAQKSTFTPAEWMARSCGRIAQIIHHAGVKPDALTEAYLAGAMGIMTVGLLVLRIQHVMEHHALSPEQAQLLEGVMNSIATLHGHTTRPAETAAKALALLRPASVVGVEPVFTDGPHPRRGQSGSDEAGTGGQRHFSGHNPPLPSACSGLKDRSAQLSQCFSIS</sequence>
<evidence type="ECO:0000256" key="3">
    <source>
        <dbReference type="ARBA" id="ARBA00022475"/>
    </source>
</evidence>
<evidence type="ECO:0000256" key="7">
    <source>
        <dbReference type="SAM" id="MobiDB-lite"/>
    </source>
</evidence>
<dbReference type="GO" id="GO:0022857">
    <property type="term" value="F:transmembrane transporter activity"/>
    <property type="evidence" value="ECO:0007669"/>
    <property type="project" value="InterPro"/>
</dbReference>
<evidence type="ECO:0000256" key="4">
    <source>
        <dbReference type="ARBA" id="ARBA00022692"/>
    </source>
</evidence>
<accession>A0A177G859</accession>
<feature type="transmembrane region" description="Helical" evidence="8">
    <location>
        <begin position="167"/>
        <end position="193"/>
    </location>
</feature>
<evidence type="ECO:0000256" key="8">
    <source>
        <dbReference type="SAM" id="Phobius"/>
    </source>
</evidence>
<evidence type="ECO:0000313" key="9">
    <source>
        <dbReference type="EMBL" id="OAG76478.1"/>
    </source>
</evidence>
<feature type="transmembrane region" description="Helical" evidence="8">
    <location>
        <begin position="623"/>
        <end position="641"/>
    </location>
</feature>
<evidence type="ECO:0000256" key="6">
    <source>
        <dbReference type="ARBA" id="ARBA00023136"/>
    </source>
</evidence>
<feature type="transmembrane region" description="Helical" evidence="8">
    <location>
        <begin position="144"/>
        <end position="161"/>
    </location>
</feature>
<evidence type="ECO:0000256" key="5">
    <source>
        <dbReference type="ARBA" id="ARBA00022989"/>
    </source>
</evidence>
<dbReference type="InterPro" id="IPR006726">
    <property type="entry name" value="PHBA_efflux_AaeB/fusaric-R"/>
</dbReference>
<dbReference type="STRING" id="178901.AmDm5_2347"/>
<evidence type="ECO:0000256" key="2">
    <source>
        <dbReference type="ARBA" id="ARBA00022448"/>
    </source>
</evidence>
<feature type="transmembrane region" description="Helical" evidence="8">
    <location>
        <begin position="94"/>
        <end position="113"/>
    </location>
</feature>
<comment type="caution">
    <text evidence="9">The sequence shown here is derived from an EMBL/GenBank/DDBJ whole genome shotgun (WGS) entry which is preliminary data.</text>
</comment>
<dbReference type="Proteomes" id="UP000077349">
    <property type="component" value="Unassembled WGS sequence"/>
</dbReference>
<protein>
    <submittedName>
        <fullName evidence="9">Fusaric acid resistance protein FusB</fullName>
    </submittedName>
</protein>
<dbReference type="GO" id="GO:0005886">
    <property type="term" value="C:plasma membrane"/>
    <property type="evidence" value="ECO:0007669"/>
    <property type="project" value="UniProtKB-SubCell"/>
</dbReference>
<evidence type="ECO:0000313" key="10">
    <source>
        <dbReference type="Proteomes" id="UP000077349"/>
    </source>
</evidence>
<feature type="transmembrane region" description="Helical" evidence="8">
    <location>
        <begin position="466"/>
        <end position="486"/>
    </location>
</feature>
<feature type="region of interest" description="Disordered" evidence="7">
    <location>
        <begin position="695"/>
        <end position="735"/>
    </location>
</feature>
<organism evidence="9 10">
    <name type="scientific">Acetobacter malorum</name>
    <dbReference type="NCBI Taxonomy" id="178901"/>
    <lineage>
        <taxon>Bacteria</taxon>
        <taxon>Pseudomonadati</taxon>
        <taxon>Pseudomonadota</taxon>
        <taxon>Alphaproteobacteria</taxon>
        <taxon>Acetobacterales</taxon>
        <taxon>Acetobacteraceae</taxon>
        <taxon>Acetobacter</taxon>
    </lineage>
</organism>
<dbReference type="AlphaFoldDB" id="A0A177G859"/>
<keyword evidence="3" id="KW-1003">Cell membrane</keyword>
<keyword evidence="2" id="KW-0813">Transport</keyword>
<proteinExistence type="predicted"/>
<feature type="transmembrane region" description="Helical" evidence="8">
    <location>
        <begin position="541"/>
        <end position="564"/>
    </location>
</feature>
<evidence type="ECO:0000256" key="1">
    <source>
        <dbReference type="ARBA" id="ARBA00004651"/>
    </source>
</evidence>
<comment type="subcellular location">
    <subcellularLocation>
        <location evidence="1">Cell membrane</location>
        <topology evidence="1">Multi-pass membrane protein</topology>
    </subcellularLocation>
</comment>
<keyword evidence="4 8" id="KW-0812">Transmembrane</keyword>
<feature type="transmembrane region" description="Helical" evidence="8">
    <location>
        <begin position="498"/>
        <end position="521"/>
    </location>
</feature>
<feature type="transmembrane region" description="Helical" evidence="8">
    <location>
        <begin position="47"/>
        <end position="65"/>
    </location>
</feature>
<dbReference type="Pfam" id="PF04632">
    <property type="entry name" value="FUSC"/>
    <property type="match status" value="1"/>
</dbReference>
<dbReference type="eggNOG" id="COG1289">
    <property type="taxonomic scope" value="Bacteria"/>
</dbReference>
<dbReference type="PANTHER" id="PTHR30509">
    <property type="entry name" value="P-HYDROXYBENZOIC ACID EFFLUX PUMP SUBUNIT-RELATED"/>
    <property type="match status" value="1"/>
</dbReference>
<gene>
    <name evidence="9" type="ORF">Amal_02252</name>
</gene>
<dbReference type="EMBL" id="LVHD01000018">
    <property type="protein sequence ID" value="OAG76478.1"/>
    <property type="molecule type" value="Genomic_DNA"/>
</dbReference>
<feature type="transmembrane region" description="Helical" evidence="8">
    <location>
        <begin position="119"/>
        <end position="137"/>
    </location>
</feature>
<keyword evidence="5 8" id="KW-1133">Transmembrane helix</keyword>
<dbReference type="PATRIC" id="fig|178901.16.peg.2405"/>